<dbReference type="EMBL" id="AP025226">
    <property type="protein sequence ID" value="BDB98288.1"/>
    <property type="molecule type" value="Genomic_DNA"/>
</dbReference>
<proteinExistence type="predicted"/>
<evidence type="ECO:0000313" key="1">
    <source>
        <dbReference type="EMBL" id="BDB98288.1"/>
    </source>
</evidence>
<sequence length="49" mass="5775">MKTGLVKKNGKSYAYIEFENEKEIDKFFDEVEKKANLSRKPPYETQSSK</sequence>
<protein>
    <submittedName>
        <fullName evidence="1">Uncharacterized protein</fullName>
    </submittedName>
</protein>
<dbReference type="RefSeq" id="WP_229572659.1">
    <property type="nucleotide sequence ID" value="NZ_AP025226.1"/>
</dbReference>
<keyword evidence="2" id="KW-1185">Reference proteome</keyword>
<gene>
    <name evidence="1" type="ORF">SACC_13050</name>
</gene>
<organism evidence="1 2">
    <name type="scientific">Saccharolobus caldissimus</name>
    <dbReference type="NCBI Taxonomy" id="1702097"/>
    <lineage>
        <taxon>Archaea</taxon>
        <taxon>Thermoproteota</taxon>
        <taxon>Thermoprotei</taxon>
        <taxon>Sulfolobales</taxon>
        <taxon>Sulfolobaceae</taxon>
        <taxon>Saccharolobus</taxon>
    </lineage>
</organism>
<name>A0AAQ4CR57_9CREN</name>
<accession>A0AAQ4CR57</accession>
<dbReference type="GeneID" id="68866041"/>
<dbReference type="KEGG" id="scas:SACC_13050"/>
<dbReference type="Proteomes" id="UP001319921">
    <property type="component" value="Chromosome"/>
</dbReference>
<dbReference type="AlphaFoldDB" id="A0AAQ4CR57"/>
<reference evidence="1 2" key="1">
    <citation type="journal article" date="2022" name="Microbiol. Resour. Announc.">
        <title>Complete Genome Sequence of the Hyperthermophilic and Acidophilic Archaeon Saccharolobus caldissimus Strain HS-3T.</title>
        <authorList>
            <person name="Sakai H.D."/>
            <person name="Kurosawa N."/>
        </authorList>
    </citation>
    <scope>NUCLEOTIDE SEQUENCE [LARGE SCALE GENOMIC DNA]</scope>
    <source>
        <strain evidence="1 2">JCM32116</strain>
    </source>
</reference>
<evidence type="ECO:0000313" key="2">
    <source>
        <dbReference type="Proteomes" id="UP001319921"/>
    </source>
</evidence>